<accession>A0A561WQY8</accession>
<evidence type="ECO:0000256" key="1">
    <source>
        <dbReference type="ARBA" id="ARBA00022598"/>
    </source>
</evidence>
<dbReference type="PANTHER" id="PTHR43585">
    <property type="entry name" value="FUMIPYRROLE BIOSYNTHESIS PROTEIN C"/>
    <property type="match status" value="1"/>
</dbReference>
<keyword evidence="1" id="KW-0436">Ligase</keyword>
<dbReference type="EMBL" id="VIWY01000001">
    <property type="protein sequence ID" value="TWG26286.1"/>
    <property type="molecule type" value="Genomic_DNA"/>
</dbReference>
<dbReference type="GO" id="GO:0046872">
    <property type="term" value="F:metal ion binding"/>
    <property type="evidence" value="ECO:0007669"/>
    <property type="project" value="InterPro"/>
</dbReference>
<evidence type="ECO:0000313" key="6">
    <source>
        <dbReference type="EMBL" id="TWG26286.1"/>
    </source>
</evidence>
<keyword evidence="7" id="KW-1185">Reference proteome</keyword>
<dbReference type="RefSeq" id="WP_122981684.1">
    <property type="nucleotide sequence ID" value="NZ_BOMX01000028.1"/>
</dbReference>
<dbReference type="SUPFAM" id="SSF56059">
    <property type="entry name" value="Glutathione synthetase ATP-binding domain-like"/>
    <property type="match status" value="1"/>
</dbReference>
<feature type="domain" description="ATP-grasp" evidence="5">
    <location>
        <begin position="117"/>
        <end position="313"/>
    </location>
</feature>
<evidence type="ECO:0000259" key="5">
    <source>
        <dbReference type="PROSITE" id="PS50975"/>
    </source>
</evidence>
<dbReference type="PANTHER" id="PTHR43585:SF2">
    <property type="entry name" value="ATP-GRASP ENZYME FSQD"/>
    <property type="match status" value="1"/>
</dbReference>
<dbReference type="AlphaFoldDB" id="A0A561WQY8"/>
<comment type="caution">
    <text evidence="6">The sequence shown here is derived from an EMBL/GenBank/DDBJ whole genome shotgun (WGS) entry which is preliminary data.</text>
</comment>
<organism evidence="6 7">
    <name type="scientific">Actinoplanes teichomyceticus</name>
    <dbReference type="NCBI Taxonomy" id="1867"/>
    <lineage>
        <taxon>Bacteria</taxon>
        <taxon>Bacillati</taxon>
        <taxon>Actinomycetota</taxon>
        <taxon>Actinomycetes</taxon>
        <taxon>Micromonosporales</taxon>
        <taxon>Micromonosporaceae</taxon>
        <taxon>Actinoplanes</taxon>
    </lineage>
</organism>
<reference evidence="6 7" key="1">
    <citation type="submission" date="2019-06" db="EMBL/GenBank/DDBJ databases">
        <title>Sequencing the genomes of 1000 actinobacteria strains.</title>
        <authorList>
            <person name="Klenk H.-P."/>
        </authorList>
    </citation>
    <scope>NUCLEOTIDE SEQUENCE [LARGE SCALE GENOMIC DNA]</scope>
    <source>
        <strain evidence="6 7">DSM 43866</strain>
    </source>
</reference>
<dbReference type="InterPro" id="IPR052032">
    <property type="entry name" value="ATP-dep_AA_Ligase"/>
</dbReference>
<name>A0A561WQY8_ACTTI</name>
<dbReference type="Proteomes" id="UP000320239">
    <property type="component" value="Unassembled WGS sequence"/>
</dbReference>
<evidence type="ECO:0000256" key="3">
    <source>
        <dbReference type="ARBA" id="ARBA00022840"/>
    </source>
</evidence>
<protein>
    <submittedName>
        <fullName evidence="6">Biotin carboxylase</fullName>
    </submittedName>
</protein>
<dbReference type="GO" id="GO:0005524">
    <property type="term" value="F:ATP binding"/>
    <property type="evidence" value="ECO:0007669"/>
    <property type="project" value="UniProtKB-UniRule"/>
</dbReference>
<dbReference type="Gene3D" id="3.30.470.20">
    <property type="entry name" value="ATP-grasp fold, B domain"/>
    <property type="match status" value="1"/>
</dbReference>
<keyword evidence="2 4" id="KW-0547">Nucleotide-binding</keyword>
<dbReference type="Pfam" id="PF13535">
    <property type="entry name" value="ATP-grasp_4"/>
    <property type="match status" value="1"/>
</dbReference>
<dbReference type="InterPro" id="IPR040570">
    <property type="entry name" value="LAL_C2"/>
</dbReference>
<evidence type="ECO:0000313" key="7">
    <source>
        <dbReference type="Proteomes" id="UP000320239"/>
    </source>
</evidence>
<dbReference type="Pfam" id="PF18603">
    <property type="entry name" value="LAL_C2"/>
    <property type="match status" value="1"/>
</dbReference>
<proteinExistence type="predicted"/>
<dbReference type="PROSITE" id="PS50975">
    <property type="entry name" value="ATP_GRASP"/>
    <property type="match status" value="1"/>
</dbReference>
<dbReference type="OrthoDB" id="24041at2"/>
<evidence type="ECO:0000256" key="4">
    <source>
        <dbReference type="PROSITE-ProRule" id="PRU00409"/>
    </source>
</evidence>
<dbReference type="InterPro" id="IPR011761">
    <property type="entry name" value="ATP-grasp"/>
</dbReference>
<dbReference type="GO" id="GO:0016874">
    <property type="term" value="F:ligase activity"/>
    <property type="evidence" value="ECO:0007669"/>
    <property type="project" value="UniProtKB-KW"/>
</dbReference>
<gene>
    <name evidence="6" type="ORF">FHX34_1011267</name>
</gene>
<evidence type="ECO:0000256" key="2">
    <source>
        <dbReference type="ARBA" id="ARBA00022741"/>
    </source>
</evidence>
<sequence>MSSRKPAVLLIDPVKTGEGYKKAARDFGLHVVSLYTVEPTELNSRWPEHTRDDDASLYASTAPDVLAALADTDFEVKAVVPAMESAVHLTDVLAHELGLAGNDVELAWARRNKAAMRSHASQAGVRIPAFRLVHDMAEVPAAAEEIGFPVIVKPTMGAGSHGVTLVRDAEEAKSLRIPEENDLFGWPVREWLVEQYVRGREFAVNCFSSDGQHRVMDMWEYRQPDDRDYDFPLWNNVQATRDDPDWARVEEYVHQVLTAFGVRRGPSHTEVKCTPDGVYLMEIGARLPGGPATDQWADYTAIRPFHDALTCYLGRRPAIMDQDLDVRAMFGAIAIRNDDAPGTLVAVHGLAELESHPSVDKVLVSYRPGDHVPVTRDTKTIPVGAWVSGPDQDAVVRALAEIRALVSLEIAFDASA</sequence>
<keyword evidence="3 4" id="KW-0067">ATP-binding</keyword>